<sequence>NNPTEARQMLLQNPQLAYALLQAQVVMKIIDPHTASTLLHPVNQVPATLMPGDKNVPVQVPINNQFQQPPPAPVAPPRQEFQPVPAPVMPPNSHNAPVFTGQDVDLRSMGNVDPRLSRMADQDMRQMPPAQLSNPLPPPVAESLTLTKSPEVNKESFPRETRDPRDPRNVPAQFPIDPRQAARGDPRQKNMSQPPPSVPPPSVRPPAVSNNIPPPIANLPPRSSVASAVSGATNPGTSDQEKAALIMQVLQLSDEQIAMLPPEQRTSILVLKEQIAKSAQGR</sequence>
<name>A0A834IBC9_RHYFE</name>
<evidence type="ECO:0000259" key="5">
    <source>
        <dbReference type="Pfam" id="PF14304"/>
    </source>
</evidence>
<dbReference type="Pfam" id="PF14304">
    <property type="entry name" value="CSTF_C"/>
    <property type="match status" value="1"/>
</dbReference>
<gene>
    <name evidence="7" type="ORF">GWI33_011171</name>
</gene>
<dbReference type="AlphaFoldDB" id="A0A834IBC9"/>
<reference evidence="7" key="1">
    <citation type="submission" date="2020-08" db="EMBL/GenBank/DDBJ databases">
        <title>Genome sequencing and assembly of the red palm weevil Rhynchophorus ferrugineus.</title>
        <authorList>
            <person name="Dias G.B."/>
            <person name="Bergman C.M."/>
            <person name="Manee M."/>
        </authorList>
    </citation>
    <scope>NUCLEOTIDE SEQUENCE</scope>
    <source>
        <strain evidence="7">AA-2017</strain>
        <tissue evidence="7">Whole larva</tissue>
    </source>
</reference>
<dbReference type="Gene3D" id="1.10.20.70">
    <property type="entry name" value="Transcription termination and cleavage factor, C-terminal domain"/>
    <property type="match status" value="1"/>
</dbReference>
<dbReference type="GO" id="GO:0031124">
    <property type="term" value="P:mRNA 3'-end processing"/>
    <property type="evidence" value="ECO:0007669"/>
    <property type="project" value="InterPro"/>
</dbReference>
<dbReference type="Pfam" id="PF14327">
    <property type="entry name" value="CSTF2_hinge"/>
    <property type="match status" value="1"/>
</dbReference>
<organism evidence="7 8">
    <name type="scientific">Rhynchophorus ferrugineus</name>
    <name type="common">Red palm weevil</name>
    <name type="synonym">Curculio ferrugineus</name>
    <dbReference type="NCBI Taxonomy" id="354439"/>
    <lineage>
        <taxon>Eukaryota</taxon>
        <taxon>Metazoa</taxon>
        <taxon>Ecdysozoa</taxon>
        <taxon>Arthropoda</taxon>
        <taxon>Hexapoda</taxon>
        <taxon>Insecta</taxon>
        <taxon>Pterygota</taxon>
        <taxon>Neoptera</taxon>
        <taxon>Endopterygota</taxon>
        <taxon>Coleoptera</taxon>
        <taxon>Polyphaga</taxon>
        <taxon>Cucujiformia</taxon>
        <taxon>Curculionidae</taxon>
        <taxon>Dryophthorinae</taxon>
        <taxon>Rhynchophorus</taxon>
    </lineage>
</organism>
<feature type="compositionally biased region" description="Pro residues" evidence="4">
    <location>
        <begin position="193"/>
        <end position="204"/>
    </location>
</feature>
<evidence type="ECO:0000313" key="7">
    <source>
        <dbReference type="EMBL" id="KAF7275887.1"/>
    </source>
</evidence>
<proteinExistence type="predicted"/>
<evidence type="ECO:0000256" key="2">
    <source>
        <dbReference type="ARBA" id="ARBA00022884"/>
    </source>
</evidence>
<feature type="compositionally biased region" description="Basic and acidic residues" evidence="4">
    <location>
        <begin position="151"/>
        <end position="168"/>
    </location>
</feature>
<dbReference type="InterPro" id="IPR038192">
    <property type="entry name" value="CSTF_C_sf"/>
</dbReference>
<dbReference type="InterPro" id="IPR025742">
    <property type="entry name" value="CSTF2_hinge"/>
</dbReference>
<dbReference type="GO" id="GO:0005847">
    <property type="term" value="C:mRNA cleavage and polyadenylation specificity factor complex"/>
    <property type="evidence" value="ECO:0007669"/>
    <property type="project" value="TreeGrafter"/>
</dbReference>
<keyword evidence="8" id="KW-1185">Reference proteome</keyword>
<feature type="domain" description="Cleavage stimulation factor subunit 2 hinge" evidence="6">
    <location>
        <begin position="1"/>
        <end position="38"/>
    </location>
</feature>
<feature type="compositionally biased region" description="Polar residues" evidence="4">
    <location>
        <begin position="224"/>
        <end position="238"/>
    </location>
</feature>
<evidence type="ECO:0000259" key="6">
    <source>
        <dbReference type="Pfam" id="PF14327"/>
    </source>
</evidence>
<dbReference type="PANTHER" id="PTHR45735">
    <property type="entry name" value="CLEAVAGE STIMULATION FACTOR SUBUNIT 2"/>
    <property type="match status" value="1"/>
</dbReference>
<dbReference type="EMBL" id="JAACXV010008863">
    <property type="protein sequence ID" value="KAF7275887.1"/>
    <property type="molecule type" value="Genomic_DNA"/>
</dbReference>
<evidence type="ECO:0000256" key="1">
    <source>
        <dbReference type="ARBA" id="ARBA00004123"/>
    </source>
</evidence>
<comment type="subcellular location">
    <subcellularLocation>
        <location evidence="1">Nucleus</location>
    </subcellularLocation>
</comment>
<dbReference type="InterPro" id="IPR026896">
    <property type="entry name" value="CSTF_C"/>
</dbReference>
<dbReference type="Proteomes" id="UP000625711">
    <property type="component" value="Unassembled WGS sequence"/>
</dbReference>
<protein>
    <recommendedName>
        <fullName evidence="9">Cleavage stimulation factor subunit 2</fullName>
    </recommendedName>
</protein>
<feature type="non-terminal residue" evidence="7">
    <location>
        <position position="1"/>
    </location>
</feature>
<evidence type="ECO:0000256" key="4">
    <source>
        <dbReference type="SAM" id="MobiDB-lite"/>
    </source>
</evidence>
<comment type="caution">
    <text evidence="7">The sequence shown here is derived from an EMBL/GenBank/DDBJ whole genome shotgun (WGS) entry which is preliminary data.</text>
</comment>
<evidence type="ECO:0000313" key="8">
    <source>
        <dbReference type="Proteomes" id="UP000625711"/>
    </source>
</evidence>
<feature type="domain" description="Transcription termination and cleavage factor C-terminal" evidence="5">
    <location>
        <begin position="239"/>
        <end position="278"/>
    </location>
</feature>
<dbReference type="PANTHER" id="PTHR45735:SF2">
    <property type="entry name" value="CLEAVAGE STIMULATION FACTOR SUBUNIT 2"/>
    <property type="match status" value="1"/>
</dbReference>
<feature type="region of interest" description="Disordered" evidence="4">
    <location>
        <begin position="127"/>
        <end position="240"/>
    </location>
</feature>
<keyword evidence="3" id="KW-0539">Nucleus</keyword>
<dbReference type="OrthoDB" id="272703at2759"/>
<accession>A0A834IBC9</accession>
<dbReference type="FunFam" id="1.10.20.70:FF:000001">
    <property type="entry name" value="Cleavage stimulation factor subunit 2"/>
    <property type="match status" value="1"/>
</dbReference>
<keyword evidence="2" id="KW-0694">RNA-binding</keyword>
<dbReference type="GO" id="GO:0003729">
    <property type="term" value="F:mRNA binding"/>
    <property type="evidence" value="ECO:0007669"/>
    <property type="project" value="TreeGrafter"/>
</dbReference>
<evidence type="ECO:0008006" key="9">
    <source>
        <dbReference type="Google" id="ProtNLM"/>
    </source>
</evidence>
<evidence type="ECO:0000256" key="3">
    <source>
        <dbReference type="ARBA" id="ARBA00023242"/>
    </source>
</evidence>